<keyword evidence="5" id="KW-0732">Signal</keyword>
<dbReference type="SUPFAM" id="SSF88713">
    <property type="entry name" value="Glycoside hydrolase/deacetylase"/>
    <property type="match status" value="1"/>
</dbReference>
<evidence type="ECO:0000256" key="6">
    <source>
        <dbReference type="ARBA" id="ARBA00032976"/>
    </source>
</evidence>
<dbReference type="PANTHER" id="PTHR34216">
    <property type="match status" value="1"/>
</dbReference>
<keyword evidence="9" id="KW-1185">Reference proteome</keyword>
<evidence type="ECO:0000313" key="8">
    <source>
        <dbReference type="EMBL" id="EIM28940.1"/>
    </source>
</evidence>
<dbReference type="InterPro" id="IPR051398">
    <property type="entry name" value="Polysacch_Deacetylase"/>
</dbReference>
<dbReference type="Pfam" id="PF01522">
    <property type="entry name" value="Polysacc_deac_1"/>
    <property type="match status" value="1"/>
</dbReference>
<evidence type="ECO:0000256" key="2">
    <source>
        <dbReference type="ARBA" id="ARBA00004613"/>
    </source>
</evidence>
<comment type="subcellular location">
    <subcellularLocation>
        <location evidence="2">Secreted</location>
    </subcellularLocation>
</comment>
<dbReference type="EMBL" id="JH660642">
    <property type="protein sequence ID" value="EIM28940.1"/>
    <property type="molecule type" value="Genomic_DNA"/>
</dbReference>
<keyword evidence="8" id="KW-0378">Hydrolase</keyword>
<evidence type="ECO:0000259" key="7">
    <source>
        <dbReference type="PROSITE" id="PS51677"/>
    </source>
</evidence>
<dbReference type="Gene3D" id="3.20.20.370">
    <property type="entry name" value="Glycoside hydrolase/deacetylase"/>
    <property type="match status" value="1"/>
</dbReference>
<dbReference type="GO" id="GO:0005576">
    <property type="term" value="C:extracellular region"/>
    <property type="evidence" value="ECO:0007669"/>
    <property type="project" value="UniProtKB-SubCell"/>
</dbReference>
<dbReference type="STRING" id="864069.MicloDRAFT_00025880"/>
<dbReference type="AlphaFoldDB" id="I4YY98"/>
<dbReference type="GO" id="GO:0016810">
    <property type="term" value="F:hydrolase activity, acting on carbon-nitrogen (but not peptide) bonds"/>
    <property type="evidence" value="ECO:0007669"/>
    <property type="project" value="InterPro"/>
</dbReference>
<organism evidence="8 9">
    <name type="scientific">Microvirga lotononidis</name>
    <dbReference type="NCBI Taxonomy" id="864069"/>
    <lineage>
        <taxon>Bacteria</taxon>
        <taxon>Pseudomonadati</taxon>
        <taxon>Pseudomonadota</taxon>
        <taxon>Alphaproteobacteria</taxon>
        <taxon>Hyphomicrobiales</taxon>
        <taxon>Methylobacteriaceae</taxon>
        <taxon>Microvirga</taxon>
    </lineage>
</organism>
<dbReference type="PANTHER" id="PTHR34216:SF3">
    <property type="entry name" value="POLY-BETA-1,6-N-ACETYL-D-GLUCOSAMINE N-DEACETYLASE"/>
    <property type="match status" value="1"/>
</dbReference>
<dbReference type="CDD" id="cd10918">
    <property type="entry name" value="CE4_NodB_like_5s_6s"/>
    <property type="match status" value="1"/>
</dbReference>
<evidence type="ECO:0000256" key="5">
    <source>
        <dbReference type="ARBA" id="ARBA00022729"/>
    </source>
</evidence>
<feature type="domain" description="NodB homology" evidence="7">
    <location>
        <begin position="78"/>
        <end position="280"/>
    </location>
</feature>
<reference evidence="8 9" key="1">
    <citation type="submission" date="2012-02" db="EMBL/GenBank/DDBJ databases">
        <title>Improved High-Quality Draft sequence of Microvirga sp. WSM3557.</title>
        <authorList>
            <consortium name="US DOE Joint Genome Institute"/>
            <person name="Lucas S."/>
            <person name="Han J."/>
            <person name="Lapidus A."/>
            <person name="Cheng J.-F."/>
            <person name="Goodwin L."/>
            <person name="Pitluck S."/>
            <person name="Peters L."/>
            <person name="Zhang X."/>
            <person name="Detter J.C."/>
            <person name="Han C."/>
            <person name="Tapia R."/>
            <person name="Land M."/>
            <person name="Hauser L."/>
            <person name="Kyrpides N."/>
            <person name="Ivanova N."/>
            <person name="Pagani I."/>
            <person name="Brau L."/>
            <person name="Yates R."/>
            <person name="O'Hara G."/>
            <person name="Rui T."/>
            <person name="Howieson J."/>
            <person name="Reeve W."/>
            <person name="Woyke T."/>
        </authorList>
    </citation>
    <scope>NUCLEOTIDE SEQUENCE [LARGE SCALE GENOMIC DNA]</scope>
    <source>
        <strain evidence="8 9">WSM3557</strain>
    </source>
</reference>
<comment type="similarity">
    <text evidence="3">Belongs to the polysaccharide deacetylase family.</text>
</comment>
<proteinExistence type="inferred from homology"/>
<protein>
    <recommendedName>
        <fullName evidence="4">Chitooligosaccharide deacetylase</fullName>
    </recommendedName>
    <alternativeName>
        <fullName evidence="6">Nodulation protein B</fullName>
    </alternativeName>
</protein>
<sequence length="280" mass="30886">MYPGMLMEREVTAAMPRVLTYHDVVEEHPDASGFPGGGPALYKLPARVFARHLDAIAATAASPILLPQLRSSHVDDATPLLITFDDGGVSAANIIADALERKGWRGHFFVTTDYIGRKGFMTSAQIRDLTSRGHIIGTHSCSHPRRMSACSPQILRDEWHRSRMVLSEILDKPVTAGSVPGGYYSENIAIAAAASGLTDLFTSEPTTRMTMVNGLRVYGRFSIYRRTPLTKVTAIASGRRLAIVREAVAWELKKAIKLAGGETYLKLRKLILDRQHRYLL</sequence>
<dbReference type="HOGENOM" id="CLU_092364_0_0_5"/>
<dbReference type="OrthoDB" id="2795102at2"/>
<keyword evidence="8" id="KW-0624">Polysaccharide degradation</keyword>
<dbReference type="eggNOG" id="COG0726">
    <property type="taxonomic scope" value="Bacteria"/>
</dbReference>
<name>I4YY98_9HYPH</name>
<comment type="function">
    <text evidence="1">Is involved in generating a small heat-stable compound (Nod), an acylated oligomer of N-acetylglucosamine, that stimulates mitosis in various plant protoplasts.</text>
</comment>
<keyword evidence="8" id="KW-0858">Xylan degradation</keyword>
<evidence type="ECO:0000256" key="4">
    <source>
        <dbReference type="ARBA" id="ARBA00020071"/>
    </source>
</evidence>
<keyword evidence="8" id="KW-0326">Glycosidase</keyword>
<gene>
    <name evidence="8" type="ORF">MicloDRAFT_00025880</name>
</gene>
<dbReference type="GO" id="GO:0045493">
    <property type="term" value="P:xylan catabolic process"/>
    <property type="evidence" value="ECO:0007669"/>
    <property type="project" value="UniProtKB-KW"/>
</dbReference>
<evidence type="ECO:0000313" key="9">
    <source>
        <dbReference type="Proteomes" id="UP000003947"/>
    </source>
</evidence>
<dbReference type="PROSITE" id="PS51677">
    <property type="entry name" value="NODB"/>
    <property type="match status" value="1"/>
</dbReference>
<dbReference type="InterPro" id="IPR011330">
    <property type="entry name" value="Glyco_hydro/deAcase_b/a-brl"/>
</dbReference>
<dbReference type="Proteomes" id="UP000003947">
    <property type="component" value="Unassembled WGS sequence"/>
</dbReference>
<keyword evidence="8" id="KW-0119">Carbohydrate metabolism</keyword>
<evidence type="ECO:0000256" key="3">
    <source>
        <dbReference type="ARBA" id="ARBA00010973"/>
    </source>
</evidence>
<dbReference type="GO" id="GO:0016798">
    <property type="term" value="F:hydrolase activity, acting on glycosyl bonds"/>
    <property type="evidence" value="ECO:0007669"/>
    <property type="project" value="UniProtKB-KW"/>
</dbReference>
<dbReference type="InterPro" id="IPR002509">
    <property type="entry name" value="NODB_dom"/>
</dbReference>
<accession>I4YY98</accession>
<dbReference type="PATRIC" id="fig|864069.3.peg.2797"/>
<evidence type="ECO:0000256" key="1">
    <source>
        <dbReference type="ARBA" id="ARBA00003236"/>
    </source>
</evidence>